<evidence type="ECO:0000256" key="1">
    <source>
        <dbReference type="SAM" id="MobiDB-lite"/>
    </source>
</evidence>
<gene>
    <name evidence="2" type="ORF">NCTC10719_01439</name>
</gene>
<dbReference type="AlphaFoldDB" id="A0A2X2Y664"/>
<dbReference type="NCBIfam" id="TIGR01558">
    <property type="entry name" value="sm_term_P27"/>
    <property type="match status" value="1"/>
</dbReference>
<dbReference type="InterPro" id="IPR006448">
    <property type="entry name" value="Phage_term_ssu_P27"/>
</dbReference>
<name>A0A2X2Y664_CLOPF</name>
<dbReference type="Pfam" id="PF05119">
    <property type="entry name" value="Terminase_4"/>
    <property type="match status" value="1"/>
</dbReference>
<protein>
    <submittedName>
        <fullName evidence="2">Phage terminase, small subunit, P27 family</fullName>
    </submittedName>
</protein>
<accession>A0A2X2Y664</accession>
<proteinExistence type="predicted"/>
<feature type="region of interest" description="Disordered" evidence="1">
    <location>
        <begin position="103"/>
        <end position="129"/>
    </location>
</feature>
<organism evidence="2 3">
    <name type="scientific">Clostridium perfringens</name>
    <dbReference type="NCBI Taxonomy" id="1502"/>
    <lineage>
        <taxon>Bacteria</taxon>
        <taxon>Bacillati</taxon>
        <taxon>Bacillota</taxon>
        <taxon>Clostridia</taxon>
        <taxon>Eubacteriales</taxon>
        <taxon>Clostridiaceae</taxon>
        <taxon>Clostridium</taxon>
    </lineage>
</organism>
<reference evidence="2 3" key="1">
    <citation type="submission" date="2018-06" db="EMBL/GenBank/DDBJ databases">
        <authorList>
            <consortium name="Pathogen Informatics"/>
            <person name="Doyle S."/>
        </authorList>
    </citation>
    <scope>NUCLEOTIDE SEQUENCE [LARGE SCALE GENOMIC DNA]</scope>
    <source>
        <strain evidence="2 3">NCTC10719</strain>
    </source>
</reference>
<dbReference type="EMBL" id="UAWG01000009">
    <property type="protein sequence ID" value="SQB59896.1"/>
    <property type="molecule type" value="Genomic_DNA"/>
</dbReference>
<evidence type="ECO:0000313" key="2">
    <source>
        <dbReference type="EMBL" id="SQB59896.1"/>
    </source>
</evidence>
<sequence length="129" mass="15297">MTKIKCPSLLDKEGKKEWKRILKILEEQKKDFESIDTKALERYCSCYSDVLKFSNLLEESGYIIKSPNGYPQQHPYCQLKKNAEQEMRNWMKELGLTPASRARMNKSKAKDNGEFYTEEDREMEQLFND</sequence>
<dbReference type="RefSeq" id="WP_081380903.1">
    <property type="nucleotide sequence ID" value="NZ_CATNXB010000010.1"/>
</dbReference>
<evidence type="ECO:0000313" key="3">
    <source>
        <dbReference type="Proteomes" id="UP000249986"/>
    </source>
</evidence>
<dbReference type="Proteomes" id="UP000249986">
    <property type="component" value="Unassembled WGS sequence"/>
</dbReference>